<comment type="caution">
    <text evidence="2">The sequence shown here is derived from an EMBL/GenBank/DDBJ whole genome shotgun (WGS) entry which is preliminary data.</text>
</comment>
<dbReference type="AlphaFoldDB" id="A0A9P0WYZ9"/>
<dbReference type="PROSITE" id="PS51257">
    <property type="entry name" value="PROKAR_LIPOPROTEIN"/>
    <property type="match status" value="1"/>
</dbReference>
<proteinExistence type="predicted"/>
<organism evidence="2 3">
    <name type="scientific">Pieris brassicae</name>
    <name type="common">White butterfly</name>
    <name type="synonym">Large white butterfly</name>
    <dbReference type="NCBI Taxonomy" id="7116"/>
    <lineage>
        <taxon>Eukaryota</taxon>
        <taxon>Metazoa</taxon>
        <taxon>Ecdysozoa</taxon>
        <taxon>Arthropoda</taxon>
        <taxon>Hexapoda</taxon>
        <taxon>Insecta</taxon>
        <taxon>Pterygota</taxon>
        <taxon>Neoptera</taxon>
        <taxon>Endopterygota</taxon>
        <taxon>Lepidoptera</taxon>
        <taxon>Glossata</taxon>
        <taxon>Ditrysia</taxon>
        <taxon>Papilionoidea</taxon>
        <taxon>Pieridae</taxon>
        <taxon>Pierinae</taxon>
        <taxon>Pieris</taxon>
    </lineage>
</organism>
<sequence length="100" mass="10862">MRAKGNATHALAIVISVLFSSCDDVIFNSKMGNILFSIIWLIILIFIGFWIAGIAAGIYILVLPFTVCIDALSGLTDFLLSVVQFPKYCAQGIMEGKGFN</sequence>
<dbReference type="PANTHER" id="PTHR39948:SF1">
    <property type="entry name" value="GEO11419P1"/>
    <property type="match status" value="1"/>
</dbReference>
<evidence type="ECO:0000256" key="1">
    <source>
        <dbReference type="SAM" id="Phobius"/>
    </source>
</evidence>
<dbReference type="EMBL" id="CALOZG010000001">
    <property type="protein sequence ID" value="CAH3917030.1"/>
    <property type="molecule type" value="Genomic_DNA"/>
</dbReference>
<keyword evidence="1" id="KW-0472">Membrane</keyword>
<dbReference type="PANTHER" id="PTHR39948">
    <property type="entry name" value="GEO11419P1"/>
    <property type="match status" value="1"/>
</dbReference>
<evidence type="ECO:0000313" key="3">
    <source>
        <dbReference type="Proteomes" id="UP001152562"/>
    </source>
</evidence>
<keyword evidence="3" id="KW-1185">Reference proteome</keyword>
<name>A0A9P0WYZ9_PIEBR</name>
<accession>A0A9P0WYZ9</accession>
<keyword evidence="1" id="KW-1133">Transmembrane helix</keyword>
<evidence type="ECO:0000313" key="2">
    <source>
        <dbReference type="EMBL" id="CAH3917030.1"/>
    </source>
</evidence>
<feature type="transmembrane region" description="Helical" evidence="1">
    <location>
        <begin position="38"/>
        <end position="62"/>
    </location>
</feature>
<protein>
    <submittedName>
        <fullName evidence="2">Uncharacterized protein</fullName>
    </submittedName>
</protein>
<dbReference type="Proteomes" id="UP001152562">
    <property type="component" value="Unassembled WGS sequence"/>
</dbReference>
<keyword evidence="1" id="KW-0812">Transmembrane</keyword>
<gene>
    <name evidence="2" type="ORF">PIBRA_LOCUS1048</name>
</gene>
<reference evidence="2" key="1">
    <citation type="submission" date="2022-05" db="EMBL/GenBank/DDBJ databases">
        <authorList>
            <person name="Okamura Y."/>
        </authorList>
    </citation>
    <scope>NUCLEOTIDE SEQUENCE</scope>
</reference>